<evidence type="ECO:0000256" key="10">
    <source>
        <dbReference type="SAM" id="Phobius"/>
    </source>
</evidence>
<keyword evidence="6" id="KW-0325">Glycoprotein</keyword>
<evidence type="ECO:0000256" key="2">
    <source>
        <dbReference type="ARBA" id="ARBA00022606"/>
    </source>
</evidence>
<keyword evidence="11" id="KW-0675">Receptor</keyword>
<dbReference type="EMBL" id="CASHTH010001467">
    <property type="protein sequence ID" value="CAI8015847.1"/>
    <property type="molecule type" value="Genomic_DNA"/>
</dbReference>
<keyword evidence="3" id="KW-0677">Repeat</keyword>
<accession>A0AA35RRC9</accession>
<dbReference type="SUPFAM" id="SSF48403">
    <property type="entry name" value="Ankyrin repeat"/>
    <property type="match status" value="2"/>
</dbReference>
<dbReference type="SMART" id="SM00248">
    <property type="entry name" value="ANK"/>
    <property type="match status" value="10"/>
</dbReference>
<keyword evidence="1" id="KW-0813">Transport</keyword>
<evidence type="ECO:0000256" key="5">
    <source>
        <dbReference type="ARBA" id="ARBA00023065"/>
    </source>
</evidence>
<feature type="repeat" description="ANK" evidence="8">
    <location>
        <begin position="496"/>
        <end position="528"/>
    </location>
</feature>
<dbReference type="InterPro" id="IPR002110">
    <property type="entry name" value="Ankyrin_rpt"/>
</dbReference>
<evidence type="ECO:0000256" key="6">
    <source>
        <dbReference type="ARBA" id="ARBA00023180"/>
    </source>
</evidence>
<feature type="transmembrane region" description="Helical" evidence="10">
    <location>
        <begin position="872"/>
        <end position="902"/>
    </location>
</feature>
<dbReference type="Proteomes" id="UP001174909">
    <property type="component" value="Unassembled WGS sequence"/>
</dbReference>
<evidence type="ECO:0000256" key="9">
    <source>
        <dbReference type="SAM" id="MobiDB-lite"/>
    </source>
</evidence>
<feature type="compositionally biased region" description="Polar residues" evidence="9">
    <location>
        <begin position="632"/>
        <end position="641"/>
    </location>
</feature>
<dbReference type="InterPro" id="IPR036770">
    <property type="entry name" value="Ankyrin_rpt-contain_sf"/>
</dbReference>
<dbReference type="GO" id="GO:0034220">
    <property type="term" value="P:monoatomic ion transmembrane transport"/>
    <property type="evidence" value="ECO:0007669"/>
    <property type="project" value="UniProtKB-KW"/>
</dbReference>
<dbReference type="Pfam" id="PF00023">
    <property type="entry name" value="Ank"/>
    <property type="match status" value="2"/>
</dbReference>
<gene>
    <name evidence="11" type="ORF">GBAR_LOCUS9789</name>
</gene>
<name>A0AA35RRC9_GEOBA</name>
<dbReference type="GO" id="GO:0022857">
    <property type="term" value="F:transmembrane transporter activity"/>
    <property type="evidence" value="ECO:0007669"/>
    <property type="project" value="TreeGrafter"/>
</dbReference>
<keyword evidence="12" id="KW-1185">Reference proteome</keyword>
<dbReference type="PANTHER" id="PTHR47143">
    <property type="entry name" value="TRANSIENT RECEPTOR POTENTIAL CATION CHANNEL PROTEIN PAINLESS"/>
    <property type="match status" value="1"/>
</dbReference>
<dbReference type="InterPro" id="IPR052076">
    <property type="entry name" value="TRP_cation_channel"/>
</dbReference>
<feature type="transmembrane region" description="Helical" evidence="10">
    <location>
        <begin position="710"/>
        <end position="736"/>
    </location>
</feature>
<evidence type="ECO:0000313" key="11">
    <source>
        <dbReference type="EMBL" id="CAI8015847.1"/>
    </source>
</evidence>
<keyword evidence="2" id="KW-0716">Sensory transduction</keyword>
<evidence type="ECO:0000256" key="4">
    <source>
        <dbReference type="ARBA" id="ARBA00023043"/>
    </source>
</evidence>
<dbReference type="AlphaFoldDB" id="A0AA35RRC9"/>
<proteinExistence type="predicted"/>
<feature type="repeat" description="ANK" evidence="8">
    <location>
        <begin position="454"/>
        <end position="476"/>
    </location>
</feature>
<protein>
    <submittedName>
        <fullName evidence="11">Transient receptor potential cation channel subfamily A member 1 homolog</fullName>
    </submittedName>
</protein>
<dbReference type="GO" id="GO:1902495">
    <property type="term" value="C:transmembrane transporter complex"/>
    <property type="evidence" value="ECO:0007669"/>
    <property type="project" value="TreeGrafter"/>
</dbReference>
<reference evidence="11" key="1">
    <citation type="submission" date="2023-03" db="EMBL/GenBank/DDBJ databases">
        <authorList>
            <person name="Steffen K."/>
            <person name="Cardenas P."/>
        </authorList>
    </citation>
    <scope>NUCLEOTIDE SEQUENCE</scope>
</reference>
<evidence type="ECO:0000313" key="12">
    <source>
        <dbReference type="Proteomes" id="UP001174909"/>
    </source>
</evidence>
<dbReference type="PROSITE" id="PS50088">
    <property type="entry name" value="ANK_REPEAT"/>
    <property type="match status" value="4"/>
</dbReference>
<keyword evidence="5" id="KW-0406">Ion transport</keyword>
<keyword evidence="4 8" id="KW-0040">ANK repeat</keyword>
<feature type="compositionally biased region" description="Low complexity" evidence="9">
    <location>
        <begin position="642"/>
        <end position="656"/>
    </location>
</feature>
<evidence type="ECO:0000256" key="1">
    <source>
        <dbReference type="ARBA" id="ARBA00022448"/>
    </source>
</evidence>
<dbReference type="Gene3D" id="1.25.40.20">
    <property type="entry name" value="Ankyrin repeat-containing domain"/>
    <property type="match status" value="4"/>
</dbReference>
<keyword evidence="7" id="KW-0407">Ion channel</keyword>
<feature type="transmembrane region" description="Helical" evidence="10">
    <location>
        <begin position="813"/>
        <end position="830"/>
    </location>
</feature>
<sequence>MCVRWFPLSPMMSTPCLCSRSAGYHVQKDMLTFLQSEKADFDMGNMESGSPLIQMMIYAYIKQTEEGLSSPQIDVSIVKFFTDHGTVLSRVLMAPEYDKSTALELAISFQQLDIVQVLIEAGADPILCGDGVVSPLLVEYTLFGTFSFIRWLLENHLGQSKIPGFIDRLLETGVLFRDNMKNTVMEVYGRSPAHAFLLCRHKEAIDYLVQRRRELLEECDPFGRTALHLAAEEGDLESVRILLDCNADIEVEDKSLMTPLMLATKNEHEEVVREIEMFASRAGKSEDPMGLWAWALQHGYTSYFETLHRTHELEEVLKKPIDSNGNTIAHVAAEGNHVSVFKTTFPKTKSSENLYEILMIQNSRNKTPLQLAIDNGNVGILTGLQERKKEREKAASRTEDWSQKQVVSVEKREWKDFWDIESPGLLLYACSHGTVETVKYFTTRLVPPTTRYADGLTPLSVAAKAGKHEIVAYLLSIPGVSAEGVAAEETRGEVEKQHSPLMLASKYGHSKCVQLLLEKEADIGVVSDRGYNCLMESIDRGHKSVAVTFVTDSKTWKGSMRHCVPEDGRFLTPIRMLIESMPGVSKMVLTKCVEPPTRHSQEVVYDFEFIEDYVQPSSEPRLELQSGGGATTPESFQFSRLSTPSSGGTASGSSQGHRPRGRDAGRRNLIKPSDYKGLEHPLMLMVKNERLDLLKHPLIRRYIHYKWWRISFPVFLTVLSLYVLFLVFLASFSLLIPRPGPESTYCPSNDTTAGYTQDNLGAGVCKDPDELDQRAFSALAVILIIMSVVLLTYEIIFHLLMRETRDISDFIQLVYRVLLFLLTIVFVSGFANDCWCAPPWQWQIGALVMFMAFFNFVLLLKGLPWFGVPINMLLNIIAVFLRLVYLPILLILSFAFPFYMLFDPRGRCRRGSPHGILHIPLLAGQGGHADSRGTGLWKSV</sequence>
<evidence type="ECO:0000256" key="3">
    <source>
        <dbReference type="ARBA" id="ARBA00022737"/>
    </source>
</evidence>
<feature type="transmembrane region" description="Helical" evidence="10">
    <location>
        <begin position="776"/>
        <end position="801"/>
    </location>
</feature>
<feature type="repeat" description="ANK" evidence="8">
    <location>
        <begin position="222"/>
        <end position="254"/>
    </location>
</feature>
<keyword evidence="10" id="KW-1133">Transmembrane helix</keyword>
<feature type="repeat" description="ANK" evidence="8">
    <location>
        <begin position="98"/>
        <end position="124"/>
    </location>
</feature>
<evidence type="ECO:0000256" key="8">
    <source>
        <dbReference type="PROSITE-ProRule" id="PRU00023"/>
    </source>
</evidence>
<comment type="caution">
    <text evidence="11">The sequence shown here is derived from an EMBL/GenBank/DDBJ whole genome shotgun (WGS) entry which is preliminary data.</text>
</comment>
<feature type="region of interest" description="Disordered" evidence="9">
    <location>
        <begin position="620"/>
        <end position="672"/>
    </location>
</feature>
<feature type="transmembrane region" description="Helical" evidence="10">
    <location>
        <begin position="842"/>
        <end position="860"/>
    </location>
</feature>
<dbReference type="Pfam" id="PF12796">
    <property type="entry name" value="Ank_2"/>
    <property type="match status" value="2"/>
</dbReference>
<dbReference type="PANTHER" id="PTHR47143:SF1">
    <property type="entry name" value="ION_TRANS DOMAIN-CONTAINING PROTEIN"/>
    <property type="match status" value="1"/>
</dbReference>
<organism evidence="11 12">
    <name type="scientific">Geodia barretti</name>
    <name type="common">Barrett's horny sponge</name>
    <dbReference type="NCBI Taxonomy" id="519541"/>
    <lineage>
        <taxon>Eukaryota</taxon>
        <taxon>Metazoa</taxon>
        <taxon>Porifera</taxon>
        <taxon>Demospongiae</taxon>
        <taxon>Heteroscleromorpha</taxon>
        <taxon>Tetractinellida</taxon>
        <taxon>Astrophorina</taxon>
        <taxon>Geodiidae</taxon>
        <taxon>Geodia</taxon>
    </lineage>
</organism>
<evidence type="ECO:0000256" key="7">
    <source>
        <dbReference type="ARBA" id="ARBA00023303"/>
    </source>
</evidence>
<keyword evidence="10" id="KW-0472">Membrane</keyword>
<dbReference type="PROSITE" id="PS50297">
    <property type="entry name" value="ANK_REP_REGION"/>
    <property type="match status" value="4"/>
</dbReference>
<keyword evidence="10" id="KW-0812">Transmembrane</keyword>